<dbReference type="PANTHER" id="PTHR35146">
    <property type="entry name" value="UPF0178 PROTEIN YAII"/>
    <property type="match status" value="1"/>
</dbReference>
<proteinExistence type="inferred from homology"/>
<keyword evidence="4" id="KW-1185">Reference proteome</keyword>
<name>A0A5R8Y039_9BACT</name>
<protein>
    <recommendedName>
        <fullName evidence="2">UPF0178 protein FDK22_12460</fullName>
    </recommendedName>
</protein>
<organism evidence="3 4">
    <name type="scientific">Arcobacter arenosus</name>
    <dbReference type="NCBI Taxonomy" id="2576037"/>
    <lineage>
        <taxon>Bacteria</taxon>
        <taxon>Pseudomonadati</taxon>
        <taxon>Campylobacterota</taxon>
        <taxon>Epsilonproteobacteria</taxon>
        <taxon>Campylobacterales</taxon>
        <taxon>Arcobacteraceae</taxon>
        <taxon>Arcobacter</taxon>
    </lineage>
</organism>
<dbReference type="Proteomes" id="UP000308901">
    <property type="component" value="Unassembled WGS sequence"/>
</dbReference>
<dbReference type="Pfam" id="PF02639">
    <property type="entry name" value="DUF188"/>
    <property type="match status" value="1"/>
</dbReference>
<dbReference type="NCBIfam" id="NF001095">
    <property type="entry name" value="PRK00124.1"/>
    <property type="match status" value="1"/>
</dbReference>
<dbReference type="CDD" id="cd18720">
    <property type="entry name" value="PIN_YqxD-like"/>
    <property type="match status" value="1"/>
</dbReference>
<accession>A0A5R8Y039</accession>
<comment type="similarity">
    <text evidence="1 2">Belongs to the UPF0178 family.</text>
</comment>
<evidence type="ECO:0000313" key="3">
    <source>
        <dbReference type="EMBL" id="TLP37049.1"/>
    </source>
</evidence>
<comment type="caution">
    <text evidence="3">The sequence shown here is derived from an EMBL/GenBank/DDBJ whole genome shotgun (WGS) entry which is preliminary data.</text>
</comment>
<sequence length="150" mass="17014">MMTLFVDGDAFPNLLKPIVFKAINRLKINTLVISNKKISIGENSSLITYMVVEEGMDEADNKIVELLQEGDLVITADIPLANRTIEKNAHAIDHRGELYTQDNIKEYLAFRNLMQELRDSGEVTKGPAPFSKKDSQNFANQLNMFFQKHL</sequence>
<dbReference type="HAMAP" id="MF_00489">
    <property type="entry name" value="UPF0178"/>
    <property type="match status" value="1"/>
</dbReference>
<dbReference type="InterPro" id="IPR003791">
    <property type="entry name" value="UPF0178"/>
</dbReference>
<reference evidence="3 4" key="1">
    <citation type="submission" date="2019-05" db="EMBL/GenBank/DDBJ databases">
        <title>Arcobacter sp. nov., isolated from sea sediment.</title>
        <authorList>
            <person name="Kim W."/>
        </authorList>
    </citation>
    <scope>NUCLEOTIDE SEQUENCE [LARGE SCALE GENOMIC DNA]</scope>
    <source>
        <strain evidence="3 4">CAU 1517</strain>
    </source>
</reference>
<dbReference type="PANTHER" id="PTHR35146:SF1">
    <property type="entry name" value="UPF0178 PROTEIN YAII"/>
    <property type="match status" value="1"/>
</dbReference>
<evidence type="ECO:0000256" key="2">
    <source>
        <dbReference type="HAMAP-Rule" id="MF_00489"/>
    </source>
</evidence>
<dbReference type="AlphaFoldDB" id="A0A5R8Y039"/>
<evidence type="ECO:0000256" key="1">
    <source>
        <dbReference type="ARBA" id="ARBA00008522"/>
    </source>
</evidence>
<gene>
    <name evidence="3" type="ORF">FDK22_12460</name>
</gene>
<evidence type="ECO:0000313" key="4">
    <source>
        <dbReference type="Proteomes" id="UP000308901"/>
    </source>
</evidence>
<dbReference type="OrthoDB" id="9798918at2"/>
<dbReference type="EMBL" id="VANU01000005">
    <property type="protein sequence ID" value="TLP37049.1"/>
    <property type="molecule type" value="Genomic_DNA"/>
</dbReference>